<feature type="transmembrane region" description="Helical" evidence="7">
    <location>
        <begin position="235"/>
        <end position="252"/>
    </location>
</feature>
<dbReference type="RefSeq" id="WP_249243115.1">
    <property type="nucleotide sequence ID" value="NZ_CP096649.1"/>
</dbReference>
<organism evidence="9 10">
    <name type="scientific">Fenollaria massiliensis</name>
    <dbReference type="NCBI Taxonomy" id="938288"/>
    <lineage>
        <taxon>Bacteria</taxon>
        <taxon>Bacillati</taxon>
        <taxon>Bacillota</taxon>
        <taxon>Clostridia</taxon>
        <taxon>Eubacteriales</taxon>
        <taxon>Fenollaria</taxon>
    </lineage>
</organism>
<keyword evidence="3" id="KW-1003">Cell membrane</keyword>
<dbReference type="AlphaFoldDB" id="A0A9E7DKJ4"/>
<comment type="subcellular location">
    <subcellularLocation>
        <location evidence="1">Cell membrane</location>
        <topology evidence="1">Multi-pass membrane protein</topology>
    </subcellularLocation>
</comment>
<feature type="transmembrane region" description="Helical" evidence="7">
    <location>
        <begin position="186"/>
        <end position="210"/>
    </location>
</feature>
<feature type="domain" description="Type II secretion system protein GspF" evidence="8">
    <location>
        <begin position="71"/>
        <end position="204"/>
    </location>
</feature>
<name>A0A9E7DKJ4_9FIRM</name>
<accession>A0A9E7DKJ4</accession>
<feature type="transmembrane region" description="Helical" evidence="7">
    <location>
        <begin position="378"/>
        <end position="402"/>
    </location>
</feature>
<proteinExistence type="inferred from homology"/>
<dbReference type="EMBL" id="CP096649">
    <property type="protein sequence ID" value="UQK59759.1"/>
    <property type="molecule type" value="Genomic_DNA"/>
</dbReference>
<evidence type="ECO:0000259" key="8">
    <source>
        <dbReference type="Pfam" id="PF00482"/>
    </source>
</evidence>
<evidence type="ECO:0000256" key="1">
    <source>
        <dbReference type="ARBA" id="ARBA00004651"/>
    </source>
</evidence>
<feature type="domain" description="Type II secretion system protein GspF" evidence="8">
    <location>
        <begin position="283"/>
        <end position="402"/>
    </location>
</feature>
<dbReference type="PANTHER" id="PTHR30012:SF0">
    <property type="entry name" value="TYPE II SECRETION SYSTEM PROTEIN F-RELATED"/>
    <property type="match status" value="1"/>
</dbReference>
<dbReference type="KEGG" id="fms:M1R53_03705"/>
<evidence type="ECO:0000256" key="6">
    <source>
        <dbReference type="ARBA" id="ARBA00023136"/>
    </source>
</evidence>
<evidence type="ECO:0000256" key="2">
    <source>
        <dbReference type="ARBA" id="ARBA00005745"/>
    </source>
</evidence>
<sequence length="414" mass="48666">MKSSKKATSMKFEIIFENNKSESISAKNIYEAFQKSKEKEIDFMDVKYFRPAKIYRIFKINNVSKKHIANFFRIIAFNLKISNNLPQILEQMYQNSSALSDPLKNYYPLIKELIEHGFTLSEILAKLDILDNLSLLSLRIAEKSEHIKSSKNSKDLSEQILEISENLYEQEEYKNTINNIMIKPKFLMAALLAFIIMIIVFLVPQFSYLFDNDMNLMPDSLKLLLIVSNSIKYNYIYYILGIIILFIAFAILNKNDGYLYVKQRYLLESKNGLYKTRINYRILYYMLSMLRSGSKINEIFDFFSKNFDLIYLRKEFERMTKMLNEGETLHNVLDSSHIFLDDVKTILITGYEAENLAEIIENVLSLYKRDLKRRLDKFVNSIEPIMTIIMGLVIMLILLMVFKPMYDSMTSIIS</sequence>
<dbReference type="InterPro" id="IPR003004">
    <property type="entry name" value="GspF/PilC"/>
</dbReference>
<dbReference type="InterPro" id="IPR042094">
    <property type="entry name" value="T2SS_GspF_sf"/>
</dbReference>
<keyword evidence="4 7" id="KW-0812">Transmembrane</keyword>
<keyword evidence="10" id="KW-1185">Reference proteome</keyword>
<keyword evidence="5 7" id="KW-1133">Transmembrane helix</keyword>
<evidence type="ECO:0000256" key="7">
    <source>
        <dbReference type="SAM" id="Phobius"/>
    </source>
</evidence>
<dbReference type="Gene3D" id="1.20.81.30">
    <property type="entry name" value="Type II secretion system (T2SS), domain F"/>
    <property type="match status" value="2"/>
</dbReference>
<evidence type="ECO:0000256" key="5">
    <source>
        <dbReference type="ARBA" id="ARBA00022989"/>
    </source>
</evidence>
<dbReference type="InterPro" id="IPR018076">
    <property type="entry name" value="T2SS_GspF_dom"/>
</dbReference>
<evidence type="ECO:0000256" key="4">
    <source>
        <dbReference type="ARBA" id="ARBA00022692"/>
    </source>
</evidence>
<gene>
    <name evidence="9" type="ORF">M1R53_03705</name>
</gene>
<evidence type="ECO:0000313" key="10">
    <source>
        <dbReference type="Proteomes" id="UP000831151"/>
    </source>
</evidence>
<dbReference type="Pfam" id="PF00482">
    <property type="entry name" value="T2SSF"/>
    <property type="match status" value="2"/>
</dbReference>
<dbReference type="PRINTS" id="PR00812">
    <property type="entry name" value="BCTERIALGSPF"/>
</dbReference>
<dbReference type="GO" id="GO:0005886">
    <property type="term" value="C:plasma membrane"/>
    <property type="evidence" value="ECO:0007669"/>
    <property type="project" value="UniProtKB-SubCell"/>
</dbReference>
<comment type="similarity">
    <text evidence="2">Belongs to the GSP F family.</text>
</comment>
<protein>
    <submittedName>
        <fullName evidence="9">Type II secretion system F family protein</fullName>
    </submittedName>
</protein>
<keyword evidence="6 7" id="KW-0472">Membrane</keyword>
<evidence type="ECO:0000256" key="3">
    <source>
        <dbReference type="ARBA" id="ARBA00022475"/>
    </source>
</evidence>
<dbReference type="PANTHER" id="PTHR30012">
    <property type="entry name" value="GENERAL SECRETION PATHWAY PROTEIN"/>
    <property type="match status" value="1"/>
</dbReference>
<reference evidence="9" key="1">
    <citation type="submission" date="2022-04" db="EMBL/GenBank/DDBJ databases">
        <title>Complete genome sequences of Ezakiella coagulans and Fenollaria massiliensis.</title>
        <authorList>
            <person name="France M.T."/>
            <person name="Clifford J."/>
            <person name="Narina S."/>
            <person name="Rutt L."/>
            <person name="Ravel J."/>
        </authorList>
    </citation>
    <scope>NUCLEOTIDE SEQUENCE</scope>
    <source>
        <strain evidence="9">C0061C2</strain>
    </source>
</reference>
<dbReference type="Proteomes" id="UP000831151">
    <property type="component" value="Chromosome"/>
</dbReference>
<evidence type="ECO:0000313" key="9">
    <source>
        <dbReference type="EMBL" id="UQK59759.1"/>
    </source>
</evidence>